<evidence type="ECO:0000313" key="1">
    <source>
        <dbReference type="EMBL" id="JAE10995.1"/>
    </source>
</evidence>
<organism evidence="1">
    <name type="scientific">Arundo donax</name>
    <name type="common">Giant reed</name>
    <name type="synonym">Donax arundinaceus</name>
    <dbReference type="NCBI Taxonomy" id="35708"/>
    <lineage>
        <taxon>Eukaryota</taxon>
        <taxon>Viridiplantae</taxon>
        <taxon>Streptophyta</taxon>
        <taxon>Embryophyta</taxon>
        <taxon>Tracheophyta</taxon>
        <taxon>Spermatophyta</taxon>
        <taxon>Magnoliopsida</taxon>
        <taxon>Liliopsida</taxon>
        <taxon>Poales</taxon>
        <taxon>Poaceae</taxon>
        <taxon>PACMAD clade</taxon>
        <taxon>Arundinoideae</taxon>
        <taxon>Arundineae</taxon>
        <taxon>Arundo</taxon>
    </lineage>
</organism>
<dbReference type="AlphaFoldDB" id="A0A0A9FD81"/>
<proteinExistence type="predicted"/>
<dbReference type="EMBL" id="GBRH01186901">
    <property type="protein sequence ID" value="JAE10995.1"/>
    <property type="molecule type" value="Transcribed_RNA"/>
</dbReference>
<accession>A0A0A9FD81</accession>
<sequence length="76" mass="8610">MGLYIPEVKRCTKKASTRHEGMVTCTNLTAKHLNFIDQCYSHLIQALSQLAEPHWGHGRPSILQSSIKLQLVTIHE</sequence>
<reference evidence="1" key="2">
    <citation type="journal article" date="2015" name="Data Brief">
        <title>Shoot transcriptome of the giant reed, Arundo donax.</title>
        <authorList>
            <person name="Barrero R.A."/>
            <person name="Guerrero F.D."/>
            <person name="Moolhuijzen P."/>
            <person name="Goolsby J.A."/>
            <person name="Tidwell J."/>
            <person name="Bellgard S.E."/>
            <person name="Bellgard M.I."/>
        </authorList>
    </citation>
    <scope>NUCLEOTIDE SEQUENCE</scope>
    <source>
        <tissue evidence="1">Shoot tissue taken approximately 20 cm above the soil surface</tissue>
    </source>
</reference>
<name>A0A0A9FD81_ARUDO</name>
<protein>
    <submittedName>
        <fullName evidence="1">Uncharacterized protein</fullName>
    </submittedName>
</protein>
<reference evidence="1" key="1">
    <citation type="submission" date="2014-09" db="EMBL/GenBank/DDBJ databases">
        <authorList>
            <person name="Magalhaes I.L.F."/>
            <person name="Oliveira U."/>
            <person name="Santos F.R."/>
            <person name="Vidigal T.H.D.A."/>
            <person name="Brescovit A.D."/>
            <person name="Santos A.J."/>
        </authorList>
    </citation>
    <scope>NUCLEOTIDE SEQUENCE</scope>
    <source>
        <tissue evidence="1">Shoot tissue taken approximately 20 cm above the soil surface</tissue>
    </source>
</reference>